<evidence type="ECO:0000313" key="2">
    <source>
        <dbReference type="EMBL" id="KKP02349.1"/>
    </source>
</evidence>
<reference evidence="3" key="1">
    <citation type="journal article" date="2015" name="Genome Announc.">
        <title>Draft whole-genome sequence of the biocontrol agent Trichoderma harzianum T6776.</title>
        <authorList>
            <person name="Baroncelli R."/>
            <person name="Piaggeschi G."/>
            <person name="Fiorini L."/>
            <person name="Bertolini E."/>
            <person name="Zapparata A."/>
            <person name="Pe M.E."/>
            <person name="Sarrocco S."/>
            <person name="Vannacci G."/>
        </authorList>
    </citation>
    <scope>NUCLEOTIDE SEQUENCE [LARGE SCALE GENOMIC DNA]</scope>
    <source>
        <strain evidence="3">T6776</strain>
    </source>
</reference>
<dbReference type="Gene3D" id="3.90.1300.10">
    <property type="entry name" value="Amidase signature (AS) domain"/>
    <property type="match status" value="2"/>
</dbReference>
<dbReference type="PANTHER" id="PTHR42678:SF34">
    <property type="entry name" value="OS04G0183300 PROTEIN"/>
    <property type="match status" value="1"/>
</dbReference>
<dbReference type="PANTHER" id="PTHR42678">
    <property type="entry name" value="AMIDASE"/>
    <property type="match status" value="1"/>
</dbReference>
<dbReference type="SUPFAM" id="SSF75304">
    <property type="entry name" value="Amidase signature (AS) enzymes"/>
    <property type="match status" value="1"/>
</dbReference>
<gene>
    <name evidence="2" type="ORF">THAR02_05549</name>
</gene>
<evidence type="ECO:0000259" key="1">
    <source>
        <dbReference type="Pfam" id="PF01425"/>
    </source>
</evidence>
<dbReference type="InterPro" id="IPR023631">
    <property type="entry name" value="Amidase_dom"/>
</dbReference>
<dbReference type="Proteomes" id="UP000034112">
    <property type="component" value="Unassembled WGS sequence"/>
</dbReference>
<dbReference type="AlphaFoldDB" id="A0A0G0ABG3"/>
<protein>
    <recommendedName>
        <fullName evidence="1">Amidase domain-containing protein</fullName>
    </recommendedName>
</protein>
<comment type="caution">
    <text evidence="2">The sequence shown here is derived from an EMBL/GenBank/DDBJ whole genome shotgun (WGS) entry which is preliminary data.</text>
</comment>
<evidence type="ECO:0000313" key="3">
    <source>
        <dbReference type="Proteomes" id="UP000034112"/>
    </source>
</evidence>
<dbReference type="InterPro" id="IPR036928">
    <property type="entry name" value="AS_sf"/>
</dbReference>
<proteinExistence type="predicted"/>
<organism evidence="2 3">
    <name type="scientific">Trichoderma harzianum</name>
    <name type="common">Hypocrea lixii</name>
    <dbReference type="NCBI Taxonomy" id="5544"/>
    <lineage>
        <taxon>Eukaryota</taxon>
        <taxon>Fungi</taxon>
        <taxon>Dikarya</taxon>
        <taxon>Ascomycota</taxon>
        <taxon>Pezizomycotina</taxon>
        <taxon>Sordariomycetes</taxon>
        <taxon>Hypocreomycetidae</taxon>
        <taxon>Hypocreales</taxon>
        <taxon>Hypocreaceae</taxon>
        <taxon>Trichoderma</taxon>
    </lineage>
</organism>
<sequence>MAIQEPPLPEPIITNASYGIIEPWTTTAVELQQLLTLGHVTSLDFVNIYLKQIEKHNKNDRVLDVERARGSIRGPLHGIPVVVKDNVMTDTSLGMDTTCSSYALVGAKAPNAPIVNRLLKAGMIVIAKANLSQWAGSKGFGMVSGWSAVGGQTQSPYVKGDYVPGDKILGHNNPCGSSSGSAVAVAAGQLEGQKVAFVDPNKRELHPAVCEGIEIVREKTISTIQESGAEVTENVVLPQVDESTWEGEDALETVWNSYLGGEINPFLNEYTEPSVRTIKQLIQWNFDHKDAFPGQQQLENTLKSNLTEEKRQEMVSFIRKIAKDDGFDRILKGQGPKYS</sequence>
<dbReference type="OrthoDB" id="566138at2759"/>
<feature type="domain" description="Amidase" evidence="1">
    <location>
        <begin position="61"/>
        <end position="189"/>
    </location>
</feature>
<dbReference type="EMBL" id="JOKZ01000154">
    <property type="protein sequence ID" value="KKP02349.1"/>
    <property type="molecule type" value="Genomic_DNA"/>
</dbReference>
<dbReference type="Pfam" id="PF01425">
    <property type="entry name" value="Amidase"/>
    <property type="match status" value="1"/>
</dbReference>
<accession>A0A0G0ABG3</accession>
<name>A0A0G0ABG3_TRIHA</name>